<accession>A0AAN8IGH8</accession>
<name>A0AAN8IGH8_TRICO</name>
<dbReference type="Proteomes" id="UP001331761">
    <property type="component" value="Unassembled WGS sequence"/>
</dbReference>
<evidence type="ECO:0000313" key="1">
    <source>
        <dbReference type="EMBL" id="KAK5973904.1"/>
    </source>
</evidence>
<comment type="caution">
    <text evidence="1">The sequence shown here is derived from an EMBL/GenBank/DDBJ whole genome shotgun (WGS) entry which is preliminary data.</text>
</comment>
<dbReference type="EMBL" id="WIXE01014914">
    <property type="protein sequence ID" value="KAK5973904.1"/>
    <property type="molecule type" value="Genomic_DNA"/>
</dbReference>
<dbReference type="AlphaFoldDB" id="A0AAN8IGH8"/>
<keyword evidence="2" id="KW-1185">Reference proteome</keyword>
<gene>
    <name evidence="1" type="ORF">GCK32_001818</name>
</gene>
<protein>
    <submittedName>
        <fullName evidence="1">Uncharacterized protein</fullName>
    </submittedName>
</protein>
<proteinExistence type="predicted"/>
<sequence>MGRGLTNWKVSMAMNASQLSAFVLLIVVFDIGQVSARYARPGFVSDPVELLVQDAYSSLRNQDYMPIKRPYRQIQKRRYSAFPPTFYSTFGFGDMPMNQRHVLLPYTDLLFNGR</sequence>
<reference evidence="1 2" key="1">
    <citation type="submission" date="2019-10" db="EMBL/GenBank/DDBJ databases">
        <title>Assembly and Annotation for the nematode Trichostrongylus colubriformis.</title>
        <authorList>
            <person name="Martin J."/>
        </authorList>
    </citation>
    <scope>NUCLEOTIDE SEQUENCE [LARGE SCALE GENOMIC DNA]</scope>
    <source>
        <strain evidence="1">G859</strain>
        <tissue evidence="1">Whole worm</tissue>
    </source>
</reference>
<evidence type="ECO:0000313" key="2">
    <source>
        <dbReference type="Proteomes" id="UP001331761"/>
    </source>
</evidence>
<organism evidence="1 2">
    <name type="scientific">Trichostrongylus colubriformis</name>
    <name type="common">Black scour worm</name>
    <dbReference type="NCBI Taxonomy" id="6319"/>
    <lineage>
        <taxon>Eukaryota</taxon>
        <taxon>Metazoa</taxon>
        <taxon>Ecdysozoa</taxon>
        <taxon>Nematoda</taxon>
        <taxon>Chromadorea</taxon>
        <taxon>Rhabditida</taxon>
        <taxon>Rhabditina</taxon>
        <taxon>Rhabditomorpha</taxon>
        <taxon>Strongyloidea</taxon>
        <taxon>Trichostrongylidae</taxon>
        <taxon>Trichostrongylus</taxon>
    </lineage>
</organism>